<evidence type="ECO:0000313" key="2">
    <source>
        <dbReference type="EMBL" id="REC57127.1"/>
    </source>
</evidence>
<dbReference type="PROSITE" id="PS51352">
    <property type="entry name" value="THIOREDOXIN_2"/>
    <property type="match status" value="1"/>
</dbReference>
<dbReference type="SUPFAM" id="SSF52833">
    <property type="entry name" value="Thioredoxin-like"/>
    <property type="match status" value="1"/>
</dbReference>
<keyword evidence="3" id="KW-1185">Reference proteome</keyword>
<organism evidence="2 3">
    <name type="scientific">Chryseobacterium piscium</name>
    <dbReference type="NCBI Taxonomy" id="333702"/>
    <lineage>
        <taxon>Bacteria</taxon>
        <taxon>Pseudomonadati</taxon>
        <taxon>Bacteroidota</taxon>
        <taxon>Flavobacteriia</taxon>
        <taxon>Flavobacteriales</taxon>
        <taxon>Weeksellaceae</taxon>
        <taxon>Chryseobacterium group</taxon>
        <taxon>Chryseobacterium</taxon>
    </lineage>
</organism>
<dbReference type="Proteomes" id="UP000256512">
    <property type="component" value="Unassembled WGS sequence"/>
</dbReference>
<dbReference type="RefSeq" id="WP_115948692.1">
    <property type="nucleotide sequence ID" value="NZ_QNVS01000002.1"/>
</dbReference>
<accession>A0A3D9BUE6</accession>
<protein>
    <recommendedName>
        <fullName evidence="1">Thioredoxin domain-containing protein</fullName>
    </recommendedName>
</protein>
<dbReference type="EMBL" id="QNVS01000002">
    <property type="protein sequence ID" value="REC57127.1"/>
    <property type="molecule type" value="Genomic_DNA"/>
</dbReference>
<reference evidence="2 3" key="1">
    <citation type="journal article" date="2006" name="Int. J. Syst. Evol. Microbiol.">
        <title>Chryseobacterium piscium sp. nov., isolated from fish of the South Atlantic Ocean off South Africa.</title>
        <authorList>
            <person name="de Beer H."/>
            <person name="Hugo C.J."/>
            <person name="Jooste P.J."/>
            <person name="Vancanneyt M."/>
            <person name="Coenye T."/>
            <person name="Vandamme P."/>
        </authorList>
    </citation>
    <scope>NUCLEOTIDE SEQUENCE [LARGE SCALE GENOMIC DNA]</scope>
    <source>
        <strain evidence="2 3">CCUG 51923</strain>
    </source>
</reference>
<dbReference type="InterPro" id="IPR036249">
    <property type="entry name" value="Thioredoxin-like_sf"/>
</dbReference>
<name>A0A3D9BUE6_9FLAO</name>
<sequence>MKKNIFFLLFGFFNLFSAQNGYEISIKTKGIAKDVMYLKIFNGTVSDSYAVDSAKISGKTPVAKFVQKQKVLGGIYKLELKSNKSALNILVNNGAKISFNLEGNELLGLMAEQEPNIGFLTYERQSGNIEKKLELLKSVQKKYPSPTLDLYTKLEEKKNIKIPESLDERKKIQSNFLSDVDINDRRIQILPNSYQFLNKYFNILPIDNENYKIGVDRLLKGQNCDSKNYLFYLKWIFKNLEYYSQKGMNDAYKYTFNTYLNDMKCVNKNETFYNSIASKLSALEAVPLGSTIANTEMQKLDKTLVNLSDIYSKSKYTFVMFYDPECVHCQEEIPKVASYIASLRSSGVDIQSVAYLNTPDDKKWQSFVQEKGLENWINVKSKNNDRKYVEQLEISSNPNFLLLDSQGKVLLKKYNQQEIAKILMSLKN</sequence>
<dbReference type="InterPro" id="IPR013766">
    <property type="entry name" value="Thioredoxin_domain"/>
</dbReference>
<gene>
    <name evidence="2" type="ORF">DRF62_00960</name>
</gene>
<feature type="domain" description="Thioredoxin" evidence="1">
    <location>
        <begin position="286"/>
        <end position="428"/>
    </location>
</feature>
<comment type="caution">
    <text evidence="2">The sequence shown here is derived from an EMBL/GenBank/DDBJ whole genome shotgun (WGS) entry which is preliminary data.</text>
</comment>
<evidence type="ECO:0000259" key="1">
    <source>
        <dbReference type="PROSITE" id="PS51352"/>
    </source>
</evidence>
<dbReference type="InterPro" id="IPR000866">
    <property type="entry name" value="AhpC/TSA"/>
</dbReference>
<proteinExistence type="predicted"/>
<evidence type="ECO:0000313" key="3">
    <source>
        <dbReference type="Proteomes" id="UP000256512"/>
    </source>
</evidence>
<dbReference type="AlphaFoldDB" id="A0A3D9BUE6"/>
<dbReference type="Gene3D" id="3.40.30.10">
    <property type="entry name" value="Glutaredoxin"/>
    <property type="match status" value="1"/>
</dbReference>
<dbReference type="Pfam" id="PF00578">
    <property type="entry name" value="AhpC-TSA"/>
    <property type="match status" value="1"/>
</dbReference>